<feature type="domain" description="Histidine kinase/HSP90-like ATPase" evidence="2">
    <location>
        <begin position="7"/>
        <end position="130"/>
    </location>
</feature>
<comment type="caution">
    <text evidence="3">The sequence shown here is derived from an EMBL/GenBank/DDBJ whole genome shotgun (WGS) entry which is preliminary data.</text>
</comment>
<dbReference type="PANTHER" id="PTHR35526:SF6">
    <property type="entry name" value="SLR1861 PROTEIN"/>
    <property type="match status" value="1"/>
</dbReference>
<keyword evidence="1" id="KW-0418">Kinase</keyword>
<reference evidence="5 6" key="1">
    <citation type="submission" date="2018-08" db="EMBL/GenBank/DDBJ databases">
        <title>A genome reference for cultivated species of the human gut microbiota.</title>
        <authorList>
            <person name="Zou Y."/>
            <person name="Xue W."/>
            <person name="Luo G."/>
        </authorList>
    </citation>
    <scope>NUCLEOTIDE SEQUENCE [LARGE SCALE GENOMIC DNA]</scope>
    <source>
        <strain evidence="3 6">AF14-18</strain>
        <strain evidence="4 5">AM35-14</strain>
    </source>
</reference>
<dbReference type="EMBL" id="QSHZ01000083">
    <property type="protein sequence ID" value="RHC45053.1"/>
    <property type="molecule type" value="Genomic_DNA"/>
</dbReference>
<dbReference type="InterPro" id="IPR003594">
    <property type="entry name" value="HATPase_dom"/>
</dbReference>
<keyword evidence="3" id="KW-0067">ATP-binding</keyword>
<evidence type="ECO:0000259" key="2">
    <source>
        <dbReference type="Pfam" id="PF13581"/>
    </source>
</evidence>
<dbReference type="GO" id="GO:0004674">
    <property type="term" value="F:protein serine/threonine kinase activity"/>
    <property type="evidence" value="ECO:0007669"/>
    <property type="project" value="UniProtKB-KW"/>
</dbReference>
<proteinExistence type="predicted"/>
<dbReference type="Proteomes" id="UP000283975">
    <property type="component" value="Unassembled WGS sequence"/>
</dbReference>
<organism evidence="3 6">
    <name type="scientific">Enterocloster bolteae</name>
    <dbReference type="NCBI Taxonomy" id="208479"/>
    <lineage>
        <taxon>Bacteria</taxon>
        <taxon>Bacillati</taxon>
        <taxon>Bacillota</taxon>
        <taxon>Clostridia</taxon>
        <taxon>Lachnospirales</taxon>
        <taxon>Lachnospiraceae</taxon>
        <taxon>Enterocloster</taxon>
    </lineage>
</organism>
<evidence type="ECO:0000256" key="1">
    <source>
        <dbReference type="ARBA" id="ARBA00022527"/>
    </source>
</evidence>
<dbReference type="InterPro" id="IPR036890">
    <property type="entry name" value="HATPase_C_sf"/>
</dbReference>
<keyword evidence="1" id="KW-0723">Serine/threonine-protein kinase</keyword>
<keyword evidence="1" id="KW-0808">Transferase</keyword>
<dbReference type="SUPFAM" id="SSF55874">
    <property type="entry name" value="ATPase domain of HSP90 chaperone/DNA topoisomerase II/histidine kinase"/>
    <property type="match status" value="1"/>
</dbReference>
<dbReference type="Gene3D" id="3.30.565.10">
    <property type="entry name" value="Histidine kinase-like ATPase, C-terminal domain"/>
    <property type="match status" value="1"/>
</dbReference>
<keyword evidence="3" id="KW-0547">Nucleotide-binding</keyword>
<dbReference type="CDD" id="cd16936">
    <property type="entry name" value="HATPase_RsbW-like"/>
    <property type="match status" value="1"/>
</dbReference>
<name>A0A412Z481_9FIRM</name>
<sequence length="135" mass="15181">MLEKQVPAGMEYMDGVLEALREYLEEVNCPKKTALHLEIALEELFTNIASYAYGGEPGPVRVYCGLEGGELVLEVEDKGISFNPLDREAPDLQLPLEERPVGGLGIYMVRQFADSVEYQYRDGCNILRLKICIRP</sequence>
<dbReference type="Proteomes" id="UP000284543">
    <property type="component" value="Unassembled WGS sequence"/>
</dbReference>
<dbReference type="Pfam" id="PF13581">
    <property type="entry name" value="HATPase_c_2"/>
    <property type="match status" value="1"/>
</dbReference>
<evidence type="ECO:0000313" key="3">
    <source>
        <dbReference type="EMBL" id="RGV74779.1"/>
    </source>
</evidence>
<dbReference type="InterPro" id="IPR050267">
    <property type="entry name" value="Anti-sigma-factor_SerPK"/>
</dbReference>
<evidence type="ECO:0000313" key="4">
    <source>
        <dbReference type="EMBL" id="RHC45053.1"/>
    </source>
</evidence>
<gene>
    <name evidence="4" type="ORF">DW839_32760</name>
    <name evidence="3" type="ORF">DWW02_15665</name>
</gene>
<dbReference type="AlphaFoldDB" id="A0A412Z481"/>
<dbReference type="GO" id="GO:0005524">
    <property type="term" value="F:ATP binding"/>
    <property type="evidence" value="ECO:0007669"/>
    <property type="project" value="UniProtKB-KW"/>
</dbReference>
<evidence type="ECO:0000313" key="6">
    <source>
        <dbReference type="Proteomes" id="UP000284543"/>
    </source>
</evidence>
<dbReference type="PANTHER" id="PTHR35526">
    <property type="entry name" value="ANTI-SIGMA-F FACTOR RSBW-RELATED"/>
    <property type="match status" value="1"/>
</dbReference>
<accession>A0A412Z481</accession>
<protein>
    <submittedName>
        <fullName evidence="3">ATP-binding protein</fullName>
    </submittedName>
</protein>
<dbReference type="KEGG" id="cbol:CGC65_15925"/>
<dbReference type="RefSeq" id="WP_002564379.1">
    <property type="nucleotide sequence ID" value="NZ_CABKUK010000001.1"/>
</dbReference>
<evidence type="ECO:0000313" key="5">
    <source>
        <dbReference type="Proteomes" id="UP000283975"/>
    </source>
</evidence>
<dbReference type="EMBL" id="QRZM01000006">
    <property type="protein sequence ID" value="RGV74779.1"/>
    <property type="molecule type" value="Genomic_DNA"/>
</dbReference>